<dbReference type="PANTHER" id="PTHR43861:SF1">
    <property type="entry name" value="TRANS-ACONITATE 2-METHYLTRANSFERASE"/>
    <property type="match status" value="1"/>
</dbReference>
<name>A0A1M5ZH14_9FLAO</name>
<dbReference type="Pfam" id="PF13489">
    <property type="entry name" value="Methyltransf_23"/>
    <property type="match status" value="1"/>
</dbReference>
<keyword evidence="2" id="KW-0489">Methyltransferase</keyword>
<evidence type="ECO:0000313" key="1">
    <source>
        <dbReference type="EMBL" id="RXG27661.1"/>
    </source>
</evidence>
<reference evidence="1 4" key="3">
    <citation type="submission" date="2018-07" db="EMBL/GenBank/DDBJ databases">
        <title>Leeuwenhoekiella genomics.</title>
        <authorList>
            <person name="Tahon G."/>
            <person name="Willems A."/>
        </authorList>
    </citation>
    <scope>NUCLEOTIDE SEQUENCE [LARGE SCALE GENOMIC DNA]</scope>
    <source>
        <strain evidence="1 4">LMG 24856</strain>
    </source>
</reference>
<organism evidence="2 3">
    <name type="scientific">Leeuwenhoekiella palythoae</name>
    <dbReference type="NCBI Taxonomy" id="573501"/>
    <lineage>
        <taxon>Bacteria</taxon>
        <taxon>Pseudomonadati</taxon>
        <taxon>Bacteroidota</taxon>
        <taxon>Flavobacteriia</taxon>
        <taxon>Flavobacteriales</taxon>
        <taxon>Flavobacteriaceae</taxon>
        <taxon>Leeuwenhoekiella</taxon>
    </lineage>
</organism>
<dbReference type="Proteomes" id="UP000290037">
    <property type="component" value="Unassembled WGS sequence"/>
</dbReference>
<gene>
    <name evidence="1" type="ORF">DSM01_2776</name>
    <name evidence="2" type="ORF">SAMN04487999_3024</name>
</gene>
<keyword evidence="4" id="KW-1185">Reference proteome</keyword>
<reference evidence="2" key="1">
    <citation type="submission" date="2016-11" db="EMBL/GenBank/DDBJ databases">
        <authorList>
            <person name="Jaros S."/>
            <person name="Januszkiewicz K."/>
            <person name="Wedrychowicz H."/>
        </authorList>
    </citation>
    <scope>NUCLEOTIDE SEQUENCE [LARGE SCALE GENOMIC DNA]</scope>
    <source>
        <strain evidence="2">DSM 19859</strain>
    </source>
</reference>
<dbReference type="AlphaFoldDB" id="A0A1M5ZH14"/>
<keyword evidence="2" id="KW-0808">Transferase</keyword>
<evidence type="ECO:0000313" key="4">
    <source>
        <dbReference type="Proteomes" id="UP000290037"/>
    </source>
</evidence>
<protein>
    <submittedName>
        <fullName evidence="2">Trans-aconitate methyltransferase</fullName>
    </submittedName>
</protein>
<dbReference type="EMBL" id="QOVN01000006">
    <property type="protein sequence ID" value="RXG27661.1"/>
    <property type="molecule type" value="Genomic_DNA"/>
</dbReference>
<dbReference type="RefSeq" id="WP_072984452.1">
    <property type="nucleotide sequence ID" value="NZ_FQXT01000006.1"/>
</dbReference>
<sequence length="249" mass="28147">MWEADLYREKHGFVFNYGKDLISMLNPQEGERILDLGCGTGELTAAIAESGAQLVGIDASQEMIDAAQSKFDGIEFITARGESFIDKKPYDAIFSNATLHWILNPEAAISAMYSNLKTGGRLLLEMGGAGNIETIITALSAVLKEKGYIKQSRTINWYFPKLGTYCYFLEKSGFQVTFAHLYERPTKLKDPETGIIDWLNMFAKHYFTDIPDAEADAIRKEVQEQVHQALFRDGHYYADYKRLRICAIK</sequence>
<dbReference type="SUPFAM" id="SSF53335">
    <property type="entry name" value="S-adenosyl-L-methionine-dependent methyltransferases"/>
    <property type="match status" value="1"/>
</dbReference>
<dbReference type="CDD" id="cd02440">
    <property type="entry name" value="AdoMet_MTases"/>
    <property type="match status" value="1"/>
</dbReference>
<dbReference type="GO" id="GO:0032259">
    <property type="term" value="P:methylation"/>
    <property type="evidence" value="ECO:0007669"/>
    <property type="project" value="UniProtKB-KW"/>
</dbReference>
<reference evidence="3" key="2">
    <citation type="submission" date="2016-11" db="EMBL/GenBank/DDBJ databases">
        <authorList>
            <person name="Varghese N."/>
            <person name="Submissions S."/>
        </authorList>
    </citation>
    <scope>NUCLEOTIDE SEQUENCE [LARGE SCALE GENOMIC DNA]</scope>
    <source>
        <strain evidence="3">DSM 19859</strain>
    </source>
</reference>
<evidence type="ECO:0000313" key="2">
    <source>
        <dbReference type="EMBL" id="SHI23439.1"/>
    </source>
</evidence>
<dbReference type="Gene3D" id="3.40.50.150">
    <property type="entry name" value="Vaccinia Virus protein VP39"/>
    <property type="match status" value="1"/>
</dbReference>
<dbReference type="STRING" id="573501.SAMN04487999_3024"/>
<dbReference type="InterPro" id="IPR029063">
    <property type="entry name" value="SAM-dependent_MTases_sf"/>
</dbReference>
<dbReference type="OrthoDB" id="9789123at2"/>
<dbReference type="PANTHER" id="PTHR43861">
    <property type="entry name" value="TRANS-ACONITATE 2-METHYLTRANSFERASE-RELATED"/>
    <property type="match status" value="1"/>
</dbReference>
<proteinExistence type="predicted"/>
<dbReference type="Proteomes" id="UP000184240">
    <property type="component" value="Unassembled WGS sequence"/>
</dbReference>
<dbReference type="EMBL" id="FQXT01000006">
    <property type="protein sequence ID" value="SHI23439.1"/>
    <property type="molecule type" value="Genomic_DNA"/>
</dbReference>
<dbReference type="GO" id="GO:0008168">
    <property type="term" value="F:methyltransferase activity"/>
    <property type="evidence" value="ECO:0007669"/>
    <property type="project" value="UniProtKB-KW"/>
</dbReference>
<evidence type="ECO:0000313" key="3">
    <source>
        <dbReference type="Proteomes" id="UP000184240"/>
    </source>
</evidence>
<accession>A0A1M5ZH14</accession>